<dbReference type="PANTHER" id="PTHR45660">
    <property type="entry name" value="HISTONE-LYSINE N-METHYLTRANSFERASE SETMAR"/>
    <property type="match status" value="1"/>
</dbReference>
<gene>
    <name evidence="7" type="primary">LOC110428078</name>
</gene>
<dbReference type="SMART" id="SM00466">
    <property type="entry name" value="SRA"/>
    <property type="match status" value="1"/>
</dbReference>
<evidence type="ECO:0000256" key="4">
    <source>
        <dbReference type="SAM" id="MobiDB-lite"/>
    </source>
</evidence>
<keyword evidence="2 3" id="KW-0539">Nucleus</keyword>
<evidence type="ECO:0000256" key="3">
    <source>
        <dbReference type="PROSITE-ProRule" id="PRU00358"/>
    </source>
</evidence>
<feature type="compositionally biased region" description="Low complexity" evidence="4">
    <location>
        <begin position="381"/>
        <end position="393"/>
    </location>
</feature>
<dbReference type="AlphaFoldDB" id="A0A6J1BIN1"/>
<evidence type="ECO:0000313" key="6">
    <source>
        <dbReference type="Proteomes" id="UP000504621"/>
    </source>
</evidence>
<feature type="region of interest" description="Disordered" evidence="4">
    <location>
        <begin position="329"/>
        <end position="351"/>
    </location>
</feature>
<dbReference type="Proteomes" id="UP000504621">
    <property type="component" value="Unplaced"/>
</dbReference>
<dbReference type="GeneID" id="110428078"/>
<evidence type="ECO:0000256" key="1">
    <source>
        <dbReference type="ARBA" id="ARBA00004584"/>
    </source>
</evidence>
<evidence type="ECO:0000259" key="5">
    <source>
        <dbReference type="PROSITE" id="PS51015"/>
    </source>
</evidence>
<dbReference type="SUPFAM" id="SSF88697">
    <property type="entry name" value="PUA domain-like"/>
    <property type="match status" value="1"/>
</dbReference>
<dbReference type="OrthoDB" id="5792673at2759"/>
<feature type="domain" description="YDG" evidence="5">
    <location>
        <begin position="179"/>
        <end position="325"/>
    </location>
</feature>
<evidence type="ECO:0000256" key="2">
    <source>
        <dbReference type="ARBA" id="ARBA00023242"/>
    </source>
</evidence>
<dbReference type="Pfam" id="PF02182">
    <property type="entry name" value="SAD_SRA"/>
    <property type="match status" value="1"/>
</dbReference>
<name>A0A6J1BIN1_9ROSI</name>
<keyword evidence="6" id="KW-1185">Reference proteome</keyword>
<proteinExistence type="predicted"/>
<sequence>MADTAALAKNRKLDAFHQHHKLREDLGFKPAPSPKLKAGRDYPAACQNQICCLVPINSKPADGKPVAEFPVSSRCRTQHSRLFNSTSANGIGKSAADTNPWDVAVTSTFYQPKGQSVEDNFESSARSDKVDETIKLVRKVLSDVRLENPRNGDGVNDHIKAAVLLRDQGKWLNTEKRLGAIPGVEVGDAFQCRAELRVIGLHCQLWRGIDYVKINGRTLATSVVDSGRHSKTDYPSSPDVFIYSGEGGNPSTQNIAKPEDQTLERGNLALENSMMMKNPIRVVRKVKNPWGSANKFVYQGLYKVEDYKLVTGKYGQLVYEFIFRRMKQPDRPQAQRTRGRKPEWLDISQGTEKKTPISGVNALVADKPCVLKDITKLMNPRSDGQSIRSSGSDGRSDSCKIKNPRSIPRVPSCKRFGSCLNRLSQHQFQHKRER</sequence>
<dbReference type="InterPro" id="IPR003105">
    <property type="entry name" value="SRA_YDG"/>
</dbReference>
<reference evidence="7" key="1">
    <citation type="submission" date="2025-08" db="UniProtKB">
        <authorList>
            <consortium name="RefSeq"/>
        </authorList>
    </citation>
    <scope>IDENTIFICATION</scope>
    <source>
        <tissue evidence="7">Leaf</tissue>
    </source>
</reference>
<dbReference type="GO" id="GO:0000775">
    <property type="term" value="C:chromosome, centromeric region"/>
    <property type="evidence" value="ECO:0007669"/>
    <property type="project" value="UniProtKB-SubCell"/>
</dbReference>
<accession>A0A6J1BIN1</accession>
<dbReference type="InterPro" id="IPR036987">
    <property type="entry name" value="SRA-YDG_sf"/>
</dbReference>
<dbReference type="GO" id="GO:0042054">
    <property type="term" value="F:histone methyltransferase activity"/>
    <property type="evidence" value="ECO:0007669"/>
    <property type="project" value="TreeGrafter"/>
</dbReference>
<dbReference type="RefSeq" id="XP_021299427.1">
    <property type="nucleotide sequence ID" value="XM_021443752.1"/>
</dbReference>
<dbReference type="InterPro" id="IPR051357">
    <property type="entry name" value="H3K9_HMTase_SUVAR3-9"/>
</dbReference>
<feature type="region of interest" description="Disordered" evidence="4">
    <location>
        <begin position="380"/>
        <end position="411"/>
    </location>
</feature>
<protein>
    <submittedName>
        <fullName evidence="7">Histone-lysine N-methyltransferase, H3 lysine-9 specific SUVH5-like</fullName>
    </submittedName>
</protein>
<dbReference type="InterPro" id="IPR015947">
    <property type="entry name" value="PUA-like_sf"/>
</dbReference>
<evidence type="ECO:0000313" key="7">
    <source>
        <dbReference type="RefSeq" id="XP_021299427.1"/>
    </source>
</evidence>
<dbReference type="GO" id="GO:0003690">
    <property type="term" value="F:double-stranded DNA binding"/>
    <property type="evidence" value="ECO:0007669"/>
    <property type="project" value="TreeGrafter"/>
</dbReference>
<dbReference type="PROSITE" id="PS51015">
    <property type="entry name" value="YDG"/>
    <property type="match status" value="1"/>
</dbReference>
<organism evidence="6 7">
    <name type="scientific">Herrania umbratica</name>
    <dbReference type="NCBI Taxonomy" id="108875"/>
    <lineage>
        <taxon>Eukaryota</taxon>
        <taxon>Viridiplantae</taxon>
        <taxon>Streptophyta</taxon>
        <taxon>Embryophyta</taxon>
        <taxon>Tracheophyta</taxon>
        <taxon>Spermatophyta</taxon>
        <taxon>Magnoliopsida</taxon>
        <taxon>eudicotyledons</taxon>
        <taxon>Gunneridae</taxon>
        <taxon>Pentapetalae</taxon>
        <taxon>rosids</taxon>
        <taxon>malvids</taxon>
        <taxon>Malvales</taxon>
        <taxon>Malvaceae</taxon>
        <taxon>Byttnerioideae</taxon>
        <taxon>Herrania</taxon>
    </lineage>
</organism>
<comment type="subcellular location">
    <subcellularLocation>
        <location evidence="1">Chromosome</location>
        <location evidence="1">Centromere</location>
    </subcellularLocation>
    <subcellularLocation>
        <location evidence="3">Nucleus</location>
    </subcellularLocation>
</comment>
<dbReference type="GO" id="GO:0005634">
    <property type="term" value="C:nucleus"/>
    <property type="evidence" value="ECO:0007669"/>
    <property type="project" value="UniProtKB-SubCell"/>
</dbReference>
<dbReference type="PANTHER" id="PTHR45660:SF46">
    <property type="entry name" value="HISTONE-LYSINE N-METHYLTRANSFERASE, H3 LYSINE-9 SPECIFIC SUVH6"/>
    <property type="match status" value="1"/>
</dbReference>
<dbReference type="Gene3D" id="2.30.280.10">
    <property type="entry name" value="SRA-YDG"/>
    <property type="match status" value="1"/>
</dbReference>